<dbReference type="PANTHER" id="PTHR33840:SF2">
    <property type="entry name" value="TLE1 PHOSPHOLIPASE DOMAIN-CONTAINING PROTEIN"/>
    <property type="match status" value="1"/>
</dbReference>
<accession>A0A8H3IKI1</accession>
<sequence length="425" mass="48256">MNGQPEAALNGAPKSQKVHGKLLCCFDGTGNRYSGDTSDTNIVKLYQKFDRHAPKQFHYYQPGIGTYVAGEQSVNQGVWGRAKRWWTETIDQGLGTSFDAHVIAGYRFIMRYHEEGDKIFIFGFSRGAFTARFLARMISTIGLLSKGNEEMVPFAYRAYQEYEMGIGPHKTAQEHEHYMRNFQTTFCRKGVKVHFLGLFDTVNSVGYFDLPFTKKTYLPSVRKTATHVRHAVSIDERRCKFKPALLQQDKRAANAENTEEDIREVFFPGNHGDIGGGWMAPGNNAATEADDPLQLSDIALEWMISELDALPAKHPTDKLEWNDHRDIFLQNYNRKVATAVQAPMHDILRYGGGVSPVSTFLWRIMEYLPIFKRLELIKGKWKSVVFPPNMCGTRDIYDGAEFHPSVKARMASCADYKPKNDGLKV</sequence>
<feature type="domain" description="T6SS Phospholipase effector Tle1-like catalytic" evidence="1">
    <location>
        <begin position="21"/>
        <end position="306"/>
    </location>
</feature>
<reference evidence="2" key="1">
    <citation type="submission" date="2021-03" db="EMBL/GenBank/DDBJ databases">
        <authorList>
            <person name="Tagirdzhanova G."/>
        </authorList>
    </citation>
    <scope>NUCLEOTIDE SEQUENCE</scope>
</reference>
<evidence type="ECO:0000259" key="1">
    <source>
        <dbReference type="Pfam" id="PF09994"/>
    </source>
</evidence>
<dbReference type="OrthoDB" id="3162439at2759"/>
<name>A0A8H3IKI1_9LECA</name>
<evidence type="ECO:0000313" key="2">
    <source>
        <dbReference type="EMBL" id="CAF9931387.1"/>
    </source>
</evidence>
<keyword evidence="3" id="KW-1185">Reference proteome</keyword>
<evidence type="ECO:0000313" key="3">
    <source>
        <dbReference type="Proteomes" id="UP000664521"/>
    </source>
</evidence>
<dbReference type="AlphaFoldDB" id="A0A8H3IKI1"/>
<dbReference type="Proteomes" id="UP000664521">
    <property type="component" value="Unassembled WGS sequence"/>
</dbReference>
<dbReference type="PANTHER" id="PTHR33840">
    <property type="match status" value="1"/>
</dbReference>
<proteinExistence type="predicted"/>
<dbReference type="EMBL" id="CAJPDS010000059">
    <property type="protein sequence ID" value="CAF9931387.1"/>
    <property type="molecule type" value="Genomic_DNA"/>
</dbReference>
<protein>
    <recommendedName>
        <fullName evidence="1">T6SS Phospholipase effector Tle1-like catalytic domain-containing protein</fullName>
    </recommendedName>
</protein>
<dbReference type="Pfam" id="PF09994">
    <property type="entry name" value="T6SS_Tle1-like_cat"/>
    <property type="match status" value="1"/>
</dbReference>
<dbReference type="InterPro" id="IPR018712">
    <property type="entry name" value="Tle1-like_cat"/>
</dbReference>
<gene>
    <name evidence="2" type="ORF">HETSPECPRED_007855</name>
</gene>
<comment type="caution">
    <text evidence="2">The sequence shown here is derived from an EMBL/GenBank/DDBJ whole genome shotgun (WGS) entry which is preliminary data.</text>
</comment>
<organism evidence="2 3">
    <name type="scientific">Heterodermia speciosa</name>
    <dbReference type="NCBI Taxonomy" id="116794"/>
    <lineage>
        <taxon>Eukaryota</taxon>
        <taxon>Fungi</taxon>
        <taxon>Dikarya</taxon>
        <taxon>Ascomycota</taxon>
        <taxon>Pezizomycotina</taxon>
        <taxon>Lecanoromycetes</taxon>
        <taxon>OSLEUM clade</taxon>
        <taxon>Lecanoromycetidae</taxon>
        <taxon>Caliciales</taxon>
        <taxon>Physciaceae</taxon>
        <taxon>Heterodermia</taxon>
    </lineage>
</organism>